<evidence type="ECO:0000313" key="5">
    <source>
        <dbReference type="Proteomes" id="UP000309618"/>
    </source>
</evidence>
<dbReference type="RefSeq" id="WP_005351925.1">
    <property type="nucleotide sequence ID" value="NZ_AP022281.1"/>
</dbReference>
<dbReference type="EMBL" id="SSUX01000007">
    <property type="protein sequence ID" value="THJ45211.1"/>
    <property type="molecule type" value="Genomic_DNA"/>
</dbReference>
<proteinExistence type="predicted"/>
<dbReference type="Proteomes" id="UP000076809">
    <property type="component" value="Chromosome"/>
</dbReference>
<dbReference type="EMBL" id="CABWLC010000008">
    <property type="protein sequence ID" value="VXA84132.1"/>
    <property type="molecule type" value="Genomic_DNA"/>
</dbReference>
<reference evidence="2 5" key="2">
    <citation type="submission" date="2019-04" db="EMBL/GenBank/DDBJ databases">
        <title>Comparative genomics of Aeromonas veronii strains pathogenic to fish.</title>
        <authorList>
            <person name="Cascarano M.C."/>
            <person name="Smyrli M."/>
            <person name="Katharios P."/>
        </authorList>
    </citation>
    <scope>NUCLEOTIDE SEQUENCE [LARGE SCALE GENOMIC DNA]</scope>
    <source>
        <strain evidence="2 5">XU1</strain>
    </source>
</reference>
<evidence type="ECO:0000313" key="6">
    <source>
        <dbReference type="Proteomes" id="UP000439123"/>
    </source>
</evidence>
<reference evidence="1 4" key="1">
    <citation type="journal article" date="2016" name="J. Clin. Microbiol.">
        <title>Detection and Whole-Genome Sequencing of Carbapenemase-Producing Aeromonas hydrophila Isolates from Routine Perirectal Surveillance Culture.</title>
        <authorList>
            <person name="Hughes H.Y."/>
            <person name="Conlan S.P."/>
            <person name="Lau A.F."/>
            <person name="Dekker J.P."/>
            <person name="Michelin A.V."/>
            <person name="Youn J.H."/>
            <person name="Henderson D.K."/>
            <person name="Frank K.M."/>
            <person name="Segre J.A."/>
            <person name="Palmore T.N."/>
        </authorList>
    </citation>
    <scope>NUCLEOTIDE SEQUENCE [LARGE SCALE GENOMIC DNA]</scope>
    <source>
        <strain evidence="1 4">AVNIH1</strain>
    </source>
</reference>
<dbReference type="Proteomes" id="UP000439123">
    <property type="component" value="Unassembled WGS sequence"/>
</dbReference>
<protein>
    <submittedName>
        <fullName evidence="3">Uncharacterized protein</fullName>
    </submittedName>
</protein>
<dbReference type="STRING" id="654.AMS64_09500"/>
<accession>A0A653KYG4</accession>
<dbReference type="AlphaFoldDB" id="A0A0T6TE33"/>
<evidence type="ECO:0000313" key="2">
    <source>
        <dbReference type="EMBL" id="THJ45211.1"/>
    </source>
</evidence>
<evidence type="ECO:0000313" key="4">
    <source>
        <dbReference type="Proteomes" id="UP000076809"/>
    </source>
</evidence>
<reference evidence="3 6" key="3">
    <citation type="submission" date="2019-10" db="EMBL/GenBank/DDBJ databases">
        <authorList>
            <person name="Karimi E."/>
        </authorList>
    </citation>
    <scope>NUCLEOTIDE SEQUENCE [LARGE SCALE GENOMIC DNA]</scope>
    <source>
        <strain evidence="3">Aeromonas sp. 8C</strain>
    </source>
</reference>
<dbReference type="OrthoDB" id="6238758at2"/>
<gene>
    <name evidence="3" type="ORF">AERO8C_160285</name>
    <name evidence="2" type="ORF">E8Q35_11495</name>
    <name evidence="1" type="ORF">WM43_01780</name>
</gene>
<dbReference type="Proteomes" id="UP000309618">
    <property type="component" value="Unassembled WGS sequence"/>
</dbReference>
<name>A0A0T6TE33_AERVE</name>
<evidence type="ECO:0000313" key="1">
    <source>
        <dbReference type="EMBL" id="ANB55084.1"/>
    </source>
</evidence>
<organism evidence="3 6">
    <name type="scientific">Aeromonas veronii</name>
    <dbReference type="NCBI Taxonomy" id="654"/>
    <lineage>
        <taxon>Bacteria</taxon>
        <taxon>Pseudomonadati</taxon>
        <taxon>Pseudomonadota</taxon>
        <taxon>Gammaproteobacteria</taxon>
        <taxon>Aeromonadales</taxon>
        <taxon>Aeromonadaceae</taxon>
        <taxon>Aeromonas</taxon>
    </lineage>
</organism>
<dbReference type="EMBL" id="CP014774">
    <property type="protein sequence ID" value="ANB55084.1"/>
    <property type="molecule type" value="Genomic_DNA"/>
</dbReference>
<sequence>MKERLTARKVLHLVLVLALLLALMAYRTWFSADNSVSADQKKDQICDLSHTPCSALIGDKPLTVAIKELPLRAEHDFAIAITGGDPAIKPVKATLEGKDMFMGTIPVSFEEIDGQWQGVTQVGSCTSPVMIWLLNIEWSNGQRQQLALSVARE</sequence>
<evidence type="ECO:0000313" key="3">
    <source>
        <dbReference type="EMBL" id="VXA84132.1"/>
    </source>
</evidence>
<accession>A0A0T6TE33</accession>